<proteinExistence type="predicted"/>
<dbReference type="EMBL" id="VSSQ01083742">
    <property type="protein sequence ID" value="MPN31976.1"/>
    <property type="molecule type" value="Genomic_DNA"/>
</dbReference>
<sequence>MLSLFQGISLQFQIFRPVGELPVIAAVVAGEQ</sequence>
<dbReference type="AlphaFoldDB" id="A0A645H0I0"/>
<accession>A0A645H0I0</accession>
<protein>
    <submittedName>
        <fullName evidence="1">Uncharacterized protein</fullName>
    </submittedName>
</protein>
<name>A0A645H0I0_9ZZZZ</name>
<organism evidence="1">
    <name type="scientific">bioreactor metagenome</name>
    <dbReference type="NCBI Taxonomy" id="1076179"/>
    <lineage>
        <taxon>unclassified sequences</taxon>
        <taxon>metagenomes</taxon>
        <taxon>ecological metagenomes</taxon>
    </lineage>
</organism>
<reference evidence="1" key="1">
    <citation type="submission" date="2019-08" db="EMBL/GenBank/DDBJ databases">
        <authorList>
            <person name="Kucharzyk K."/>
            <person name="Murdoch R.W."/>
            <person name="Higgins S."/>
            <person name="Loffler F."/>
        </authorList>
    </citation>
    <scope>NUCLEOTIDE SEQUENCE</scope>
</reference>
<gene>
    <name evidence="1" type="ORF">SDC9_179451</name>
</gene>
<evidence type="ECO:0000313" key="1">
    <source>
        <dbReference type="EMBL" id="MPN31976.1"/>
    </source>
</evidence>
<comment type="caution">
    <text evidence="1">The sequence shown here is derived from an EMBL/GenBank/DDBJ whole genome shotgun (WGS) entry which is preliminary data.</text>
</comment>